<feature type="transmembrane region" description="Helical" evidence="1">
    <location>
        <begin position="54"/>
        <end position="73"/>
    </location>
</feature>
<keyword evidence="3" id="KW-1185">Reference proteome</keyword>
<evidence type="ECO:0000256" key="1">
    <source>
        <dbReference type="SAM" id="Phobius"/>
    </source>
</evidence>
<keyword evidence="1" id="KW-1133">Transmembrane helix</keyword>
<dbReference type="InterPro" id="IPR017581">
    <property type="entry name" value="AtpR-like"/>
</dbReference>
<name>A0A6N6VDZ4_9HYPH</name>
<organism evidence="2 3">
    <name type="scientific">Parvibaculum sedimenti</name>
    <dbReference type="NCBI Taxonomy" id="2608632"/>
    <lineage>
        <taxon>Bacteria</taxon>
        <taxon>Pseudomonadati</taxon>
        <taxon>Pseudomonadota</taxon>
        <taxon>Alphaproteobacteria</taxon>
        <taxon>Hyphomicrobiales</taxon>
        <taxon>Parvibaculaceae</taxon>
        <taxon>Parvibaculum</taxon>
    </lineage>
</organism>
<evidence type="ECO:0000313" key="2">
    <source>
        <dbReference type="EMBL" id="KAB7738398.1"/>
    </source>
</evidence>
<dbReference type="RefSeq" id="WP_152217669.1">
    <property type="nucleotide sequence ID" value="NZ_JBAQYD010000098.1"/>
</dbReference>
<keyword evidence="1" id="KW-0812">Transmembrane</keyword>
<dbReference type="Proteomes" id="UP000468901">
    <property type="component" value="Unassembled WGS sequence"/>
</dbReference>
<proteinExistence type="predicted"/>
<dbReference type="AlphaFoldDB" id="A0A6N6VDZ4"/>
<evidence type="ECO:0008006" key="4">
    <source>
        <dbReference type="Google" id="ProtNLM"/>
    </source>
</evidence>
<dbReference type="Pfam" id="PF12966">
    <property type="entry name" value="AtpR"/>
    <property type="match status" value="1"/>
</dbReference>
<accession>A0A6N6VDZ4</accession>
<gene>
    <name evidence="2" type="ORF">F2P47_17425</name>
</gene>
<comment type="caution">
    <text evidence="2">The sequence shown here is derived from an EMBL/GenBank/DDBJ whole genome shotgun (WGS) entry which is preliminary data.</text>
</comment>
<protein>
    <recommendedName>
        <fullName evidence="4">ATP synthase subunit I</fullName>
    </recommendedName>
</protein>
<dbReference type="EMBL" id="WESC01000029">
    <property type="protein sequence ID" value="KAB7738398.1"/>
    <property type="molecule type" value="Genomic_DNA"/>
</dbReference>
<feature type="transmembrane region" description="Helical" evidence="1">
    <location>
        <begin position="20"/>
        <end position="42"/>
    </location>
</feature>
<sequence>MHDGTLASAIPDFLRSLGPLGGGFIGLMAGVLLGFFHFRSLWWNTQVYMSGGNPFRALALQLFRFAVLIALLVGLAKLGALPLLAGALGLLLARSIVFRHVGGAS</sequence>
<evidence type="ECO:0000313" key="3">
    <source>
        <dbReference type="Proteomes" id="UP000468901"/>
    </source>
</evidence>
<keyword evidence="1" id="KW-0472">Membrane</keyword>
<reference evidence="2 3" key="1">
    <citation type="submission" date="2019-09" db="EMBL/GenBank/DDBJ databases">
        <title>Parvibaculum sedimenti sp. nov., isolated from sediment.</title>
        <authorList>
            <person name="Wang Y."/>
        </authorList>
    </citation>
    <scope>NUCLEOTIDE SEQUENCE [LARGE SCALE GENOMIC DNA]</scope>
    <source>
        <strain evidence="2 3">HXT-9</strain>
    </source>
</reference>